<dbReference type="Pfam" id="PF19050">
    <property type="entry name" value="PhoD_2"/>
    <property type="match status" value="1"/>
</dbReference>
<dbReference type="AlphaFoldDB" id="A0A9P6FKA0"/>
<reference evidence="2" key="1">
    <citation type="journal article" date="2020" name="Fungal Divers.">
        <title>Resolving the Mortierellaceae phylogeny through synthesis of multi-gene phylogenetics and phylogenomics.</title>
        <authorList>
            <person name="Vandepol N."/>
            <person name="Liber J."/>
            <person name="Desiro A."/>
            <person name="Na H."/>
            <person name="Kennedy M."/>
            <person name="Barry K."/>
            <person name="Grigoriev I.V."/>
            <person name="Miller A.N."/>
            <person name="O'Donnell K."/>
            <person name="Stajich J.E."/>
            <person name="Bonito G."/>
        </authorList>
    </citation>
    <scope>NUCLEOTIDE SEQUENCE</scope>
    <source>
        <strain evidence="2">KOD1015</strain>
    </source>
</reference>
<keyword evidence="3" id="KW-1185">Reference proteome</keyword>
<dbReference type="InterPro" id="IPR038607">
    <property type="entry name" value="PhoD-like_sf"/>
</dbReference>
<dbReference type="PANTHER" id="PTHR46689">
    <property type="entry name" value="MEMBRANE PROTEIN, PUTATIVE-RELATED"/>
    <property type="match status" value="1"/>
</dbReference>
<accession>A0A9P6FKA0</accession>
<dbReference type="InterPro" id="IPR043904">
    <property type="entry name" value="PhoD_2-like"/>
</dbReference>
<gene>
    <name evidence="2" type="ORF">BGW38_008777</name>
</gene>
<dbReference type="OrthoDB" id="9999821at2759"/>
<dbReference type="PANTHER" id="PTHR46689:SF1">
    <property type="entry name" value="PHOD-LIKE PHOSPHATASE DOMAIN-CONTAINING PROTEIN"/>
    <property type="match status" value="1"/>
</dbReference>
<dbReference type="Gene3D" id="3.60.21.70">
    <property type="entry name" value="PhoD-like phosphatase"/>
    <property type="match status" value="1"/>
</dbReference>
<proteinExistence type="predicted"/>
<feature type="domain" description="PhoD-like phosphatase" evidence="1">
    <location>
        <begin position="49"/>
        <end position="206"/>
    </location>
</feature>
<evidence type="ECO:0000313" key="3">
    <source>
        <dbReference type="Proteomes" id="UP000780801"/>
    </source>
</evidence>
<evidence type="ECO:0000313" key="2">
    <source>
        <dbReference type="EMBL" id="KAF9570146.1"/>
    </source>
</evidence>
<dbReference type="Proteomes" id="UP000780801">
    <property type="component" value="Unassembled WGS sequence"/>
</dbReference>
<sequence>MLEKEIKDQLLPSTKHLVVVLGTPIVYPALTLFEDALEKLGDKLSRGSAIGKIFGKCKAFENVLGQFGPELLDDLVDSWACTVHTEEKKKFVEMLQAIAAQYTVRVTFVGGDVHVGGAGRFFGTEKVDRLIDPYYMVQVVSSAIVNAPPPSAVISALHSSSKTYELNEYTSEKMTKIFPEDVDGSPLENQKLLNRRNWCSVRESEALEQLKFTLHVENVDHVGAKKYLILVNKLHTTVPAQAV</sequence>
<comment type="caution">
    <text evidence="2">The sequence shown here is derived from an EMBL/GenBank/DDBJ whole genome shotgun (WGS) entry which is preliminary data.</text>
</comment>
<protein>
    <recommendedName>
        <fullName evidence="1">PhoD-like phosphatase domain-containing protein</fullName>
    </recommendedName>
</protein>
<evidence type="ECO:0000259" key="1">
    <source>
        <dbReference type="Pfam" id="PF19050"/>
    </source>
</evidence>
<dbReference type="GO" id="GO:0016020">
    <property type="term" value="C:membrane"/>
    <property type="evidence" value="ECO:0007669"/>
    <property type="project" value="TreeGrafter"/>
</dbReference>
<organism evidence="2 3">
    <name type="scientific">Lunasporangiospora selenospora</name>
    <dbReference type="NCBI Taxonomy" id="979761"/>
    <lineage>
        <taxon>Eukaryota</taxon>
        <taxon>Fungi</taxon>
        <taxon>Fungi incertae sedis</taxon>
        <taxon>Mucoromycota</taxon>
        <taxon>Mortierellomycotina</taxon>
        <taxon>Mortierellomycetes</taxon>
        <taxon>Mortierellales</taxon>
        <taxon>Mortierellaceae</taxon>
        <taxon>Lunasporangiospora</taxon>
    </lineage>
</organism>
<name>A0A9P6FKA0_9FUNG</name>
<dbReference type="EMBL" id="JAABOA010006150">
    <property type="protein sequence ID" value="KAF9570146.1"/>
    <property type="molecule type" value="Genomic_DNA"/>
</dbReference>